<dbReference type="EMBL" id="CTEF01000007">
    <property type="protein sequence ID" value="CQD24079.1"/>
    <property type="molecule type" value="Genomic_DNA"/>
</dbReference>
<gene>
    <name evidence="1" type="ORF">BN970_06255</name>
</gene>
<evidence type="ECO:0000313" key="2">
    <source>
        <dbReference type="Proteomes" id="UP000182227"/>
    </source>
</evidence>
<evidence type="ECO:0008006" key="3">
    <source>
        <dbReference type="Google" id="ProtNLM"/>
    </source>
</evidence>
<dbReference type="InterPro" id="IPR011009">
    <property type="entry name" value="Kinase-like_dom_sf"/>
</dbReference>
<dbReference type="AlphaFoldDB" id="A0A0U1DYU5"/>
<name>A0A0U1DYU5_9MYCO</name>
<evidence type="ECO:0000313" key="1">
    <source>
        <dbReference type="EMBL" id="CQD24079.1"/>
    </source>
</evidence>
<sequence length="436" mass="47822">MKLLAQLLVRLDATLGERRRNRAGIPGRSRNLFGAGPEFLTAAMQVFGALPRSNRVSAITRFEECGGGSTGRKALLDVEYAHPEIGLPTELFVKFSRDFDNPRRDRGKSQMELEVAFGVLSAGCPLPVTVPVCLFADYDRESATGMLLTERISFGQAGIEPHYDKCLDYRMPDALGHYRALLSSVARLAGAHRAGALPAAATDQFRYDAAKVAVGRRIHRSADEFTAQVHRLVEFAGRYPALLPPAVADPGFVTRMLADVGRIAAAEDAIMARLHSTGDQVALCHWNANVDNAWFWTDPDGRLDCGLMDWGCVSVMNVAMALWGSLCSAETELWRQHTDELLTHFTAEYRGAGGPDLDLGTLRTQVMLYAAVMGVTWLLDAPAHLQAVLPDQSIDRTDRCVADHEAVRSPLLMLSNVLHLWDTEDFGALLDEFGQS</sequence>
<accession>A0A0U1DYU5</accession>
<dbReference type="SUPFAM" id="SSF56112">
    <property type="entry name" value="Protein kinase-like (PK-like)"/>
    <property type="match status" value="1"/>
</dbReference>
<reference evidence="1 2" key="1">
    <citation type="submission" date="2015-03" db="EMBL/GenBank/DDBJ databases">
        <authorList>
            <person name="Murphy D."/>
        </authorList>
    </citation>
    <scope>NUCLEOTIDE SEQUENCE [LARGE SCALE GENOMIC DNA]</scope>
    <source>
        <strain evidence="1 2">D16</strain>
    </source>
</reference>
<dbReference type="Proteomes" id="UP000182227">
    <property type="component" value="Unassembled WGS sequence"/>
</dbReference>
<protein>
    <recommendedName>
        <fullName evidence="3">Aminoglycoside phosphotransferase domain-containing protein</fullName>
    </recommendedName>
</protein>
<proteinExistence type="predicted"/>
<organism evidence="1 2">
    <name type="scientific">Mycolicibacterium conceptionense</name>
    <dbReference type="NCBI Taxonomy" id="451644"/>
    <lineage>
        <taxon>Bacteria</taxon>
        <taxon>Bacillati</taxon>
        <taxon>Actinomycetota</taxon>
        <taxon>Actinomycetes</taxon>
        <taxon>Mycobacteriales</taxon>
        <taxon>Mycobacteriaceae</taxon>
        <taxon>Mycolicibacterium</taxon>
    </lineage>
</organism>